<dbReference type="PANTHER" id="PTHR43120:SF1">
    <property type="entry name" value="GLUTAMYL-TRNA REDUCTASE 1, CHLOROPLASTIC"/>
    <property type="match status" value="1"/>
</dbReference>
<reference evidence="1 2" key="1">
    <citation type="submission" date="2024-01" db="EMBL/GenBank/DDBJ databases">
        <title>The genomes of 5 underutilized Papilionoideae crops provide insights into root nodulation and disease resistanc.</title>
        <authorList>
            <person name="Jiang F."/>
        </authorList>
    </citation>
    <scope>NUCLEOTIDE SEQUENCE [LARGE SCALE GENOMIC DNA]</scope>
    <source>
        <strain evidence="1">LVBAO_FW01</strain>
        <tissue evidence="1">Leaves</tissue>
    </source>
</reference>
<dbReference type="InterPro" id="IPR040442">
    <property type="entry name" value="Pyrv_kinase-like_dom_sf"/>
</dbReference>
<gene>
    <name evidence="1" type="ORF">VNO77_34403</name>
</gene>
<proteinExistence type="predicted"/>
<sequence length="274" mass="30611">MSHSNLLKDLQVLTLLVWDKSVVANKEDRLRKAMEDQAIIGEESKKFEAWRDSLEIFCTIKKLRGLAHFHEILQEAYAIILSFRNLGIDLPLEKKNKVTTVAQNQSIPDSIAPKKEKIHDYVSCSNFDTLTNLVLPDYVSCSNFDTLTNLVRSLAGAIPGKVELNVHGPIETCNQNRAHPQDLILIDPFSIDGIVAQFTTAGIVKILRHPEELGPIMVIAEALSQPGNTGSTLIIFVLTAITNFHNLLEAGWRRQQLLTTSRSIEIRQLLIDGP</sequence>
<comment type="caution">
    <text evidence="1">The sequence shown here is derived from an EMBL/GenBank/DDBJ whole genome shotgun (WGS) entry which is preliminary data.</text>
</comment>
<dbReference type="PANTHER" id="PTHR43120">
    <property type="entry name" value="GLUTAMYL-TRNA REDUCTASE 1, CHLOROPLASTIC"/>
    <property type="match status" value="1"/>
</dbReference>
<evidence type="ECO:0000313" key="2">
    <source>
        <dbReference type="Proteomes" id="UP001367508"/>
    </source>
</evidence>
<keyword evidence="2" id="KW-1185">Reference proteome</keyword>
<organism evidence="1 2">
    <name type="scientific">Canavalia gladiata</name>
    <name type="common">Sword bean</name>
    <name type="synonym">Dolichos gladiatus</name>
    <dbReference type="NCBI Taxonomy" id="3824"/>
    <lineage>
        <taxon>Eukaryota</taxon>
        <taxon>Viridiplantae</taxon>
        <taxon>Streptophyta</taxon>
        <taxon>Embryophyta</taxon>
        <taxon>Tracheophyta</taxon>
        <taxon>Spermatophyta</taxon>
        <taxon>Magnoliopsida</taxon>
        <taxon>eudicotyledons</taxon>
        <taxon>Gunneridae</taxon>
        <taxon>Pentapetalae</taxon>
        <taxon>rosids</taxon>
        <taxon>fabids</taxon>
        <taxon>Fabales</taxon>
        <taxon>Fabaceae</taxon>
        <taxon>Papilionoideae</taxon>
        <taxon>50 kb inversion clade</taxon>
        <taxon>NPAAA clade</taxon>
        <taxon>indigoferoid/millettioid clade</taxon>
        <taxon>Phaseoleae</taxon>
        <taxon>Canavalia</taxon>
    </lineage>
</organism>
<protein>
    <submittedName>
        <fullName evidence="1">Uncharacterized protein</fullName>
    </submittedName>
</protein>
<evidence type="ECO:0000313" key="1">
    <source>
        <dbReference type="EMBL" id="KAK7315825.1"/>
    </source>
</evidence>
<name>A0AAN9KE66_CANGL</name>
<dbReference type="Proteomes" id="UP001367508">
    <property type="component" value="Unassembled WGS sequence"/>
</dbReference>
<dbReference type="EMBL" id="JAYMYQ010000008">
    <property type="protein sequence ID" value="KAK7315825.1"/>
    <property type="molecule type" value="Genomic_DNA"/>
</dbReference>
<accession>A0AAN9KE66</accession>
<dbReference type="Gene3D" id="3.20.20.60">
    <property type="entry name" value="Phosphoenolpyruvate-binding domains"/>
    <property type="match status" value="1"/>
</dbReference>
<dbReference type="AlphaFoldDB" id="A0AAN9KE66"/>